<name>A0A0E0JY96_ORYPU</name>
<organism evidence="2">
    <name type="scientific">Oryza punctata</name>
    <name type="common">Red rice</name>
    <dbReference type="NCBI Taxonomy" id="4537"/>
    <lineage>
        <taxon>Eukaryota</taxon>
        <taxon>Viridiplantae</taxon>
        <taxon>Streptophyta</taxon>
        <taxon>Embryophyta</taxon>
        <taxon>Tracheophyta</taxon>
        <taxon>Spermatophyta</taxon>
        <taxon>Magnoliopsida</taxon>
        <taxon>Liliopsida</taxon>
        <taxon>Poales</taxon>
        <taxon>Poaceae</taxon>
        <taxon>BOP clade</taxon>
        <taxon>Oryzoideae</taxon>
        <taxon>Oryzeae</taxon>
        <taxon>Oryzinae</taxon>
        <taxon>Oryza</taxon>
    </lineage>
</organism>
<dbReference type="Proteomes" id="UP000026962">
    <property type="component" value="Chromosome 2"/>
</dbReference>
<evidence type="ECO:0000313" key="3">
    <source>
        <dbReference type="Proteomes" id="UP000026962"/>
    </source>
</evidence>
<evidence type="ECO:0000313" key="2">
    <source>
        <dbReference type="EnsemblPlants" id="OPUNC02G10360.1"/>
    </source>
</evidence>
<proteinExistence type="predicted"/>
<feature type="region of interest" description="Disordered" evidence="1">
    <location>
        <begin position="89"/>
        <end position="152"/>
    </location>
</feature>
<accession>A0A0E0JY96</accession>
<keyword evidence="3" id="KW-1185">Reference proteome</keyword>
<reference evidence="2" key="2">
    <citation type="submission" date="2018-05" db="EMBL/GenBank/DDBJ databases">
        <title>OpunRS2 (Oryza punctata Reference Sequence Version 2).</title>
        <authorList>
            <person name="Zhang J."/>
            <person name="Kudrna D."/>
            <person name="Lee S."/>
            <person name="Talag J."/>
            <person name="Welchert J."/>
            <person name="Wing R.A."/>
        </authorList>
    </citation>
    <scope>NUCLEOTIDE SEQUENCE [LARGE SCALE GENOMIC DNA]</scope>
</reference>
<sequence length="152" mass="16662">MECDMDDLRHRLLTVETHCFDHHHDGCVVDVAGANVAEEMVLSKCVADVDLTGGKDLDSGLCVLLDEKVCQYMIDCIVEVGVAEVYAEEPIVIDVSEEDDDGSDYELEMAKDHANEDSEEDEPVNGNGDEPVKGNGNEEDEPVNGNEDEPLH</sequence>
<dbReference type="Gramene" id="OPUNC02G10360.1">
    <property type="protein sequence ID" value="OPUNC02G10360.1"/>
    <property type="gene ID" value="OPUNC02G10360"/>
</dbReference>
<reference evidence="2" key="1">
    <citation type="submission" date="2015-04" db="UniProtKB">
        <authorList>
            <consortium name="EnsemblPlants"/>
        </authorList>
    </citation>
    <scope>IDENTIFICATION</scope>
</reference>
<feature type="compositionally biased region" description="Acidic residues" evidence="1">
    <location>
        <begin position="137"/>
        <end position="152"/>
    </location>
</feature>
<feature type="compositionally biased region" description="Acidic residues" evidence="1">
    <location>
        <begin position="95"/>
        <end position="107"/>
    </location>
</feature>
<dbReference type="HOGENOM" id="CLU_1725250_0_0_1"/>
<protein>
    <submittedName>
        <fullName evidence="2">Uncharacterized protein</fullName>
    </submittedName>
</protein>
<dbReference type="EnsemblPlants" id="OPUNC02G10360.1">
    <property type="protein sequence ID" value="OPUNC02G10360.1"/>
    <property type="gene ID" value="OPUNC02G10360"/>
</dbReference>
<dbReference type="AlphaFoldDB" id="A0A0E0JY96"/>
<evidence type="ECO:0000256" key="1">
    <source>
        <dbReference type="SAM" id="MobiDB-lite"/>
    </source>
</evidence>